<dbReference type="AlphaFoldDB" id="A0A1F5DPT3"/>
<name>A0A1F5DPT3_9BACT</name>
<comment type="caution">
    <text evidence="1">The sequence shown here is derived from an EMBL/GenBank/DDBJ whole genome shotgun (WGS) entry which is preliminary data.</text>
</comment>
<protein>
    <submittedName>
        <fullName evidence="1">Uncharacterized protein</fullName>
    </submittedName>
</protein>
<gene>
    <name evidence="1" type="ORF">A2V71_01960</name>
</gene>
<sequence>MNDKVANQELRDIVNGLRLNGMPEPVALNESNPIAGLTQEQIDTLFRLVDLGEKEKPLEVEGERPTKDSEWWKVREEMRQVFRQAVKLGMIHLGTIQRNVVNYGAIPDPEQQWRYYYLPDWSYACWECGAQILVKGVGVSIHYAELRGAGGGEVVHESVPYCPTCDKEPSSHAIRTETVAESMARENVPLMRMHRE</sequence>
<dbReference type="EMBL" id="MEZT01000005">
    <property type="protein sequence ID" value="OGD57168.1"/>
    <property type="molecule type" value="Genomic_DNA"/>
</dbReference>
<accession>A0A1F5DPT3</accession>
<organism evidence="1 2">
    <name type="scientific">Candidatus Berkelbacteria bacterium RBG_13_40_8</name>
    <dbReference type="NCBI Taxonomy" id="1797467"/>
    <lineage>
        <taxon>Bacteria</taxon>
        <taxon>Candidatus Berkelbacteria</taxon>
    </lineage>
</organism>
<proteinExistence type="predicted"/>
<evidence type="ECO:0000313" key="1">
    <source>
        <dbReference type="EMBL" id="OGD57168.1"/>
    </source>
</evidence>
<dbReference type="Proteomes" id="UP000178764">
    <property type="component" value="Unassembled WGS sequence"/>
</dbReference>
<reference evidence="1 2" key="1">
    <citation type="journal article" date="2016" name="Nat. Commun.">
        <title>Thousands of microbial genomes shed light on interconnected biogeochemical processes in an aquifer system.</title>
        <authorList>
            <person name="Anantharaman K."/>
            <person name="Brown C.T."/>
            <person name="Hug L.A."/>
            <person name="Sharon I."/>
            <person name="Castelle C.J."/>
            <person name="Probst A.J."/>
            <person name="Thomas B.C."/>
            <person name="Singh A."/>
            <person name="Wilkins M.J."/>
            <person name="Karaoz U."/>
            <person name="Brodie E.L."/>
            <person name="Williams K.H."/>
            <person name="Hubbard S.S."/>
            <person name="Banfield J.F."/>
        </authorList>
    </citation>
    <scope>NUCLEOTIDE SEQUENCE [LARGE SCALE GENOMIC DNA]</scope>
</reference>
<evidence type="ECO:0000313" key="2">
    <source>
        <dbReference type="Proteomes" id="UP000178764"/>
    </source>
</evidence>